<name>U4L6J0_PYROM</name>
<gene>
    <name evidence="1" type="ORF">PCON_05232</name>
</gene>
<protein>
    <submittedName>
        <fullName evidence="1">Uncharacterized protein</fullName>
    </submittedName>
</protein>
<dbReference type="Proteomes" id="UP000018144">
    <property type="component" value="Unassembled WGS sequence"/>
</dbReference>
<organism evidence="1 2">
    <name type="scientific">Pyronema omphalodes (strain CBS 100304)</name>
    <name type="common">Pyronema confluens</name>
    <dbReference type="NCBI Taxonomy" id="1076935"/>
    <lineage>
        <taxon>Eukaryota</taxon>
        <taxon>Fungi</taxon>
        <taxon>Dikarya</taxon>
        <taxon>Ascomycota</taxon>
        <taxon>Pezizomycotina</taxon>
        <taxon>Pezizomycetes</taxon>
        <taxon>Pezizales</taxon>
        <taxon>Pyronemataceae</taxon>
        <taxon>Pyronema</taxon>
    </lineage>
</organism>
<evidence type="ECO:0000313" key="2">
    <source>
        <dbReference type="Proteomes" id="UP000018144"/>
    </source>
</evidence>
<dbReference type="EMBL" id="HF935263">
    <property type="protein sequence ID" value="CCX05645.1"/>
    <property type="molecule type" value="Genomic_DNA"/>
</dbReference>
<keyword evidence="2" id="KW-1185">Reference proteome</keyword>
<accession>U4L6J0</accession>
<sequence>MNTQTTVESPAASEQQDLGDMGPLLQGILKFIRHGVTDKFLTMAELKSGCDIDSIHLNDVYQWHELSTAHRRLLYDLFNRFVQMAIYMEADEYGFGFLLEEGMEADAEQIDKDTPSERAEQIREEGRANYEAIIEAVDEALSQMPIPEDSGNDEAVDEALSQMPIPEDNDNDEADEAYFSDIDNEHLKIVVDNLGYIIDSLCTLSNRN</sequence>
<reference evidence="1 2" key="1">
    <citation type="journal article" date="2013" name="PLoS Genet.">
        <title>The genome and development-dependent transcriptomes of Pyronema confluens: a window into fungal evolution.</title>
        <authorList>
            <person name="Traeger S."/>
            <person name="Altegoer F."/>
            <person name="Freitag M."/>
            <person name="Gabaldon T."/>
            <person name="Kempken F."/>
            <person name="Kumar A."/>
            <person name="Marcet-Houben M."/>
            <person name="Poggeler S."/>
            <person name="Stajich J.E."/>
            <person name="Nowrousian M."/>
        </authorList>
    </citation>
    <scope>NUCLEOTIDE SEQUENCE [LARGE SCALE GENOMIC DNA]</scope>
    <source>
        <strain evidence="2">CBS 100304</strain>
        <tissue evidence="1">Vegetative mycelium</tissue>
    </source>
</reference>
<dbReference type="AlphaFoldDB" id="U4L6J0"/>
<proteinExistence type="predicted"/>
<evidence type="ECO:0000313" key="1">
    <source>
        <dbReference type="EMBL" id="CCX05645.1"/>
    </source>
</evidence>